<sequence>MEPLEISVPGLLLRSWELTDAAEVMAAMREPAIAQWNSTPSAAVGMEGAREWVRRRADWSSGDHASFALADPSTRALLGSISLHRIYDGDASIGYWTVAPARGRGLATLAVATVTGWAFQRLNLHRIELCHAVVNRGSCRVAEKTGYALEGTLRESHRYGDKQRYDEHLHARLATDE</sequence>
<keyword evidence="2" id="KW-0808">Transferase</keyword>
<evidence type="ECO:0000259" key="1">
    <source>
        <dbReference type="PROSITE" id="PS51186"/>
    </source>
</evidence>
<name>A0A495JSA0_9ACTN</name>
<evidence type="ECO:0000313" key="2">
    <source>
        <dbReference type="EMBL" id="RKR91485.1"/>
    </source>
</evidence>
<dbReference type="PANTHER" id="PTHR43441">
    <property type="entry name" value="RIBOSOMAL-PROTEIN-SERINE ACETYLTRANSFERASE"/>
    <property type="match status" value="1"/>
</dbReference>
<reference evidence="2 3" key="1">
    <citation type="submission" date="2018-10" db="EMBL/GenBank/DDBJ databases">
        <title>Sequencing the genomes of 1000 actinobacteria strains.</title>
        <authorList>
            <person name="Klenk H.-P."/>
        </authorList>
    </citation>
    <scope>NUCLEOTIDE SEQUENCE [LARGE SCALE GENOMIC DNA]</scope>
    <source>
        <strain evidence="2 3">DSM 45175</strain>
    </source>
</reference>
<dbReference type="EMBL" id="RBKT01000001">
    <property type="protein sequence ID" value="RKR91485.1"/>
    <property type="molecule type" value="Genomic_DNA"/>
</dbReference>
<dbReference type="GO" id="GO:0005737">
    <property type="term" value="C:cytoplasm"/>
    <property type="evidence" value="ECO:0007669"/>
    <property type="project" value="TreeGrafter"/>
</dbReference>
<accession>A0A495JSA0</accession>
<dbReference type="Gene3D" id="3.40.630.30">
    <property type="match status" value="1"/>
</dbReference>
<protein>
    <submittedName>
        <fullName evidence="2">RimJ/RimL family protein N-acetyltransferase</fullName>
    </submittedName>
</protein>
<gene>
    <name evidence="2" type="ORF">BDK92_5883</name>
</gene>
<dbReference type="Proteomes" id="UP000277671">
    <property type="component" value="Unassembled WGS sequence"/>
</dbReference>
<dbReference type="GO" id="GO:1990189">
    <property type="term" value="F:protein N-terminal-serine acetyltransferase activity"/>
    <property type="evidence" value="ECO:0007669"/>
    <property type="project" value="TreeGrafter"/>
</dbReference>
<evidence type="ECO:0000313" key="3">
    <source>
        <dbReference type="Proteomes" id="UP000277671"/>
    </source>
</evidence>
<comment type="caution">
    <text evidence="2">The sequence shown here is derived from an EMBL/GenBank/DDBJ whole genome shotgun (WGS) entry which is preliminary data.</text>
</comment>
<keyword evidence="3" id="KW-1185">Reference proteome</keyword>
<dbReference type="PANTHER" id="PTHR43441:SF10">
    <property type="entry name" value="ACETYLTRANSFERASE"/>
    <property type="match status" value="1"/>
</dbReference>
<dbReference type="InterPro" id="IPR000182">
    <property type="entry name" value="GNAT_dom"/>
</dbReference>
<dbReference type="AlphaFoldDB" id="A0A495JSA0"/>
<proteinExistence type="predicted"/>
<organism evidence="2 3">
    <name type="scientific">Micromonospora pisi</name>
    <dbReference type="NCBI Taxonomy" id="589240"/>
    <lineage>
        <taxon>Bacteria</taxon>
        <taxon>Bacillati</taxon>
        <taxon>Actinomycetota</taxon>
        <taxon>Actinomycetes</taxon>
        <taxon>Micromonosporales</taxon>
        <taxon>Micromonosporaceae</taxon>
        <taxon>Micromonospora</taxon>
    </lineage>
</organism>
<dbReference type="Pfam" id="PF13302">
    <property type="entry name" value="Acetyltransf_3"/>
    <property type="match status" value="1"/>
</dbReference>
<dbReference type="RefSeq" id="WP_121162692.1">
    <property type="nucleotide sequence ID" value="NZ_RBKT01000001.1"/>
</dbReference>
<dbReference type="GO" id="GO:0008999">
    <property type="term" value="F:protein-N-terminal-alanine acetyltransferase activity"/>
    <property type="evidence" value="ECO:0007669"/>
    <property type="project" value="TreeGrafter"/>
</dbReference>
<dbReference type="OrthoDB" id="9795188at2"/>
<dbReference type="InterPro" id="IPR051908">
    <property type="entry name" value="Ribosomal_N-acetyltransferase"/>
</dbReference>
<dbReference type="PROSITE" id="PS51186">
    <property type="entry name" value="GNAT"/>
    <property type="match status" value="1"/>
</dbReference>
<dbReference type="InterPro" id="IPR016181">
    <property type="entry name" value="Acyl_CoA_acyltransferase"/>
</dbReference>
<dbReference type="SUPFAM" id="SSF55729">
    <property type="entry name" value="Acyl-CoA N-acyltransferases (Nat)"/>
    <property type="match status" value="1"/>
</dbReference>
<feature type="domain" description="N-acetyltransferase" evidence="1">
    <location>
        <begin position="11"/>
        <end position="166"/>
    </location>
</feature>